<keyword evidence="4" id="KW-0325">Glycoprotein</keyword>
<dbReference type="PANTHER" id="PTHR22762">
    <property type="entry name" value="ALPHA-GLUCOSIDASE"/>
    <property type="match status" value="1"/>
</dbReference>
<dbReference type="Proteomes" id="UP000570595">
    <property type="component" value="Unassembled WGS sequence"/>
</dbReference>
<sequence length="120" mass="14316">YFTWNEMLFPDPKKMSDDIRDQGKEMVTIVDPHIKVSESYFVYTSGVKKDVFVKQVNYRRHPPRTKIFEADCWPGLSAWPDFISPRVRDWWGLFFKPDGLNDNFYAWNDMNEPSVFNVPE</sequence>
<name>A0A7J6KHY0_PEROL</name>
<dbReference type="PANTHER" id="PTHR22762:SF54">
    <property type="entry name" value="BCDNA.GH04962"/>
    <property type="match status" value="1"/>
</dbReference>
<comment type="similarity">
    <text evidence="1 6">Belongs to the glycosyl hydrolase 31 family.</text>
</comment>
<evidence type="ECO:0000313" key="8">
    <source>
        <dbReference type="EMBL" id="KAF4646935.1"/>
    </source>
</evidence>
<keyword evidence="2" id="KW-0732">Signal</keyword>
<comment type="caution">
    <text evidence="8">The sequence shown here is derived from an EMBL/GenBank/DDBJ whole genome shotgun (WGS) entry which is preliminary data.</text>
</comment>
<dbReference type="Pfam" id="PF01055">
    <property type="entry name" value="Glyco_hydro_31_2nd"/>
    <property type="match status" value="1"/>
</dbReference>
<dbReference type="SUPFAM" id="SSF51445">
    <property type="entry name" value="(Trans)glycosidases"/>
    <property type="match status" value="1"/>
</dbReference>
<proteinExistence type="inferred from homology"/>
<dbReference type="Gene3D" id="3.20.20.80">
    <property type="entry name" value="Glycosidases"/>
    <property type="match status" value="1"/>
</dbReference>
<accession>A0A7J6KHY0</accession>
<organism evidence="8 10">
    <name type="scientific">Perkinsus olseni</name>
    <name type="common">Perkinsus atlanticus</name>
    <dbReference type="NCBI Taxonomy" id="32597"/>
    <lineage>
        <taxon>Eukaryota</taxon>
        <taxon>Sar</taxon>
        <taxon>Alveolata</taxon>
        <taxon>Perkinsozoa</taxon>
        <taxon>Perkinsea</taxon>
        <taxon>Perkinsida</taxon>
        <taxon>Perkinsidae</taxon>
        <taxon>Perkinsus</taxon>
    </lineage>
</organism>
<evidence type="ECO:0000256" key="5">
    <source>
        <dbReference type="ARBA" id="ARBA00023295"/>
    </source>
</evidence>
<dbReference type="EMBL" id="JABAHT010002773">
    <property type="protein sequence ID" value="KAF4646935.1"/>
    <property type="molecule type" value="Genomic_DNA"/>
</dbReference>
<protein>
    <recommendedName>
        <fullName evidence="7">Glycoside hydrolase family 31 TIM barrel domain-containing protein</fullName>
    </recommendedName>
</protein>
<dbReference type="InterPro" id="IPR000322">
    <property type="entry name" value="Glyco_hydro_31_TIM"/>
</dbReference>
<evidence type="ECO:0000256" key="2">
    <source>
        <dbReference type="ARBA" id="ARBA00022729"/>
    </source>
</evidence>
<feature type="domain" description="Glycoside hydrolase family 31 TIM barrel" evidence="7">
    <location>
        <begin position="1"/>
        <end position="119"/>
    </location>
</feature>
<reference evidence="10 11" key="1">
    <citation type="submission" date="2020-04" db="EMBL/GenBank/DDBJ databases">
        <title>Perkinsus olseni comparative genomics.</title>
        <authorList>
            <person name="Bogema D.R."/>
        </authorList>
    </citation>
    <scope>NUCLEOTIDE SEQUENCE [LARGE SCALE GENOMIC DNA]</scope>
    <source>
        <strain evidence="8">ATCC PRA-179</strain>
        <strain evidence="9">ATCC PRA-31</strain>
    </source>
</reference>
<gene>
    <name evidence="9" type="ORF">FOL46_004564</name>
    <name evidence="8" type="ORF">FOZ61_004907</name>
</gene>
<keyword evidence="3 6" id="KW-0378">Hydrolase</keyword>
<keyword evidence="5 6" id="KW-0326">Glycosidase</keyword>
<evidence type="ECO:0000313" key="9">
    <source>
        <dbReference type="EMBL" id="KAF4647178.1"/>
    </source>
</evidence>
<evidence type="ECO:0000256" key="4">
    <source>
        <dbReference type="ARBA" id="ARBA00023180"/>
    </source>
</evidence>
<dbReference type="GO" id="GO:0005975">
    <property type="term" value="P:carbohydrate metabolic process"/>
    <property type="evidence" value="ECO:0007669"/>
    <property type="project" value="InterPro"/>
</dbReference>
<dbReference type="GO" id="GO:0006491">
    <property type="term" value="P:N-glycan processing"/>
    <property type="evidence" value="ECO:0007669"/>
    <property type="project" value="TreeGrafter"/>
</dbReference>
<dbReference type="GO" id="GO:0090599">
    <property type="term" value="F:alpha-glucosidase activity"/>
    <property type="evidence" value="ECO:0007669"/>
    <property type="project" value="TreeGrafter"/>
</dbReference>
<dbReference type="AlphaFoldDB" id="A0A7J6KHY0"/>
<evidence type="ECO:0000313" key="10">
    <source>
        <dbReference type="Proteomes" id="UP000570595"/>
    </source>
</evidence>
<dbReference type="Proteomes" id="UP000572268">
    <property type="component" value="Unassembled WGS sequence"/>
</dbReference>
<feature type="non-terminal residue" evidence="8">
    <location>
        <position position="120"/>
    </location>
</feature>
<dbReference type="EMBL" id="JABANN010002793">
    <property type="protein sequence ID" value="KAF4647178.1"/>
    <property type="molecule type" value="Genomic_DNA"/>
</dbReference>
<dbReference type="InterPro" id="IPR017853">
    <property type="entry name" value="GH"/>
</dbReference>
<feature type="non-terminal residue" evidence="8">
    <location>
        <position position="1"/>
    </location>
</feature>
<evidence type="ECO:0000256" key="1">
    <source>
        <dbReference type="ARBA" id="ARBA00007806"/>
    </source>
</evidence>
<evidence type="ECO:0000259" key="7">
    <source>
        <dbReference type="Pfam" id="PF01055"/>
    </source>
</evidence>
<evidence type="ECO:0000256" key="6">
    <source>
        <dbReference type="RuleBase" id="RU361185"/>
    </source>
</evidence>
<evidence type="ECO:0000313" key="11">
    <source>
        <dbReference type="Proteomes" id="UP000572268"/>
    </source>
</evidence>
<evidence type="ECO:0000256" key="3">
    <source>
        <dbReference type="ARBA" id="ARBA00022801"/>
    </source>
</evidence>
<dbReference type="OrthoDB" id="440381at2759"/>